<name>A0A9D1CLM7_9FIRM</name>
<dbReference type="CDD" id="cd01038">
    <property type="entry name" value="Endonuclease_DUF559"/>
    <property type="match status" value="1"/>
</dbReference>
<dbReference type="Pfam" id="PF04480">
    <property type="entry name" value="DUF559"/>
    <property type="match status" value="1"/>
</dbReference>
<reference evidence="2" key="2">
    <citation type="journal article" date="2021" name="PeerJ">
        <title>Extensive microbial diversity within the chicken gut microbiome revealed by metagenomics and culture.</title>
        <authorList>
            <person name="Gilroy R."/>
            <person name="Ravi A."/>
            <person name="Getino M."/>
            <person name="Pursley I."/>
            <person name="Horton D.L."/>
            <person name="Alikhan N.F."/>
            <person name="Baker D."/>
            <person name="Gharbi K."/>
            <person name="Hall N."/>
            <person name="Watson M."/>
            <person name="Adriaenssens E.M."/>
            <person name="Foster-Nyarko E."/>
            <person name="Jarju S."/>
            <person name="Secka A."/>
            <person name="Antonio M."/>
            <person name="Oren A."/>
            <person name="Chaudhuri R.R."/>
            <person name="La Ragione R."/>
            <person name="Hildebrand F."/>
            <person name="Pallen M.J."/>
        </authorList>
    </citation>
    <scope>NUCLEOTIDE SEQUENCE</scope>
    <source>
        <strain evidence="2">13361</strain>
    </source>
</reference>
<dbReference type="EMBL" id="DVFK01000021">
    <property type="protein sequence ID" value="HIQ67173.1"/>
    <property type="molecule type" value="Genomic_DNA"/>
</dbReference>
<evidence type="ECO:0000259" key="1">
    <source>
        <dbReference type="Pfam" id="PF04480"/>
    </source>
</evidence>
<dbReference type="InterPro" id="IPR047216">
    <property type="entry name" value="Endonuclease_DUF559_bact"/>
</dbReference>
<dbReference type="AlphaFoldDB" id="A0A9D1CLM7"/>
<comment type="caution">
    <text evidence="2">The sequence shown here is derived from an EMBL/GenBank/DDBJ whole genome shotgun (WGS) entry which is preliminary data.</text>
</comment>
<protein>
    <submittedName>
        <fullName evidence="2">Endonuclease domain-containing protein</fullName>
    </submittedName>
</protein>
<keyword evidence="2" id="KW-0540">Nuclease</keyword>
<dbReference type="Gene3D" id="3.40.960.10">
    <property type="entry name" value="VSR Endonuclease"/>
    <property type="match status" value="1"/>
</dbReference>
<dbReference type="InterPro" id="IPR007569">
    <property type="entry name" value="DUF559"/>
</dbReference>
<dbReference type="SUPFAM" id="SSF52980">
    <property type="entry name" value="Restriction endonuclease-like"/>
    <property type="match status" value="1"/>
</dbReference>
<dbReference type="GO" id="GO:0004519">
    <property type="term" value="F:endonuclease activity"/>
    <property type="evidence" value="ECO:0007669"/>
    <property type="project" value="UniProtKB-KW"/>
</dbReference>
<feature type="domain" description="DUF559" evidence="1">
    <location>
        <begin position="11"/>
        <end position="114"/>
    </location>
</feature>
<dbReference type="InterPro" id="IPR011335">
    <property type="entry name" value="Restrct_endonuc-II-like"/>
</dbReference>
<dbReference type="PANTHER" id="PTHR38590:SF1">
    <property type="entry name" value="BLL0828 PROTEIN"/>
    <property type="match status" value="1"/>
</dbReference>
<accession>A0A9D1CLM7</accession>
<dbReference type="Proteomes" id="UP000886796">
    <property type="component" value="Unassembled WGS sequence"/>
</dbReference>
<organism evidence="2 3">
    <name type="scientific">Candidatus Faecousia excrementigallinarum</name>
    <dbReference type="NCBI Taxonomy" id="2840806"/>
    <lineage>
        <taxon>Bacteria</taxon>
        <taxon>Bacillati</taxon>
        <taxon>Bacillota</taxon>
        <taxon>Clostridia</taxon>
        <taxon>Eubacteriales</taxon>
        <taxon>Oscillospiraceae</taxon>
        <taxon>Faecousia</taxon>
    </lineage>
</organism>
<gene>
    <name evidence="2" type="ORF">IAB74_01515</name>
</gene>
<dbReference type="PANTHER" id="PTHR38590">
    <property type="entry name" value="BLL0828 PROTEIN"/>
    <property type="match status" value="1"/>
</dbReference>
<keyword evidence="2" id="KW-0378">Hydrolase</keyword>
<sequence length="126" mass="15096">MSLPYEKQKIGKAKALRKNTTPQERRLWFQFLREYSPRFQRQKAIEGYIVDFYCHHAKLVVELDGSQHYMPQEMEYDEKRSACLEKYGLKILRFSNEDVNRRFQSVCQAIHQEVCLRTAGNHPRTI</sequence>
<keyword evidence="2" id="KW-0255">Endonuclease</keyword>
<proteinExistence type="predicted"/>
<evidence type="ECO:0000313" key="2">
    <source>
        <dbReference type="EMBL" id="HIQ67173.1"/>
    </source>
</evidence>
<evidence type="ECO:0000313" key="3">
    <source>
        <dbReference type="Proteomes" id="UP000886796"/>
    </source>
</evidence>
<reference evidence="2" key="1">
    <citation type="submission" date="2020-10" db="EMBL/GenBank/DDBJ databases">
        <authorList>
            <person name="Gilroy R."/>
        </authorList>
    </citation>
    <scope>NUCLEOTIDE SEQUENCE</scope>
    <source>
        <strain evidence="2">13361</strain>
    </source>
</reference>